<feature type="region of interest" description="Disordered" evidence="1">
    <location>
        <begin position="154"/>
        <end position="185"/>
    </location>
</feature>
<feature type="signal peptide" evidence="3">
    <location>
        <begin position="1"/>
        <end position="18"/>
    </location>
</feature>
<evidence type="ECO:0000313" key="5">
    <source>
        <dbReference type="Proteomes" id="UP000013015"/>
    </source>
</evidence>
<keyword evidence="2" id="KW-0472">Membrane</keyword>
<dbReference type="HOGENOM" id="CLU_817916_0_0_11"/>
<dbReference type="Proteomes" id="UP000013015">
    <property type="component" value="Unassembled WGS sequence"/>
</dbReference>
<dbReference type="STRING" id="888050.HMPREF9004_0940"/>
<comment type="caution">
    <text evidence="4">The sequence shown here is derived from an EMBL/GenBank/DDBJ whole genome shotgun (WGS) entry which is preliminary data.</text>
</comment>
<name>N6X3T2_9ACTO</name>
<dbReference type="AlphaFoldDB" id="N6X3T2"/>
<evidence type="ECO:0008006" key="6">
    <source>
        <dbReference type="Google" id="ProtNLM"/>
    </source>
</evidence>
<keyword evidence="2" id="KW-1133">Transmembrane helix</keyword>
<keyword evidence="2" id="KW-0812">Transmembrane</keyword>
<organism evidence="4 5">
    <name type="scientific">Schaalia cardiffensis F0333</name>
    <dbReference type="NCBI Taxonomy" id="888050"/>
    <lineage>
        <taxon>Bacteria</taxon>
        <taxon>Bacillati</taxon>
        <taxon>Actinomycetota</taxon>
        <taxon>Actinomycetes</taxon>
        <taxon>Actinomycetales</taxon>
        <taxon>Actinomycetaceae</taxon>
        <taxon>Schaalia</taxon>
    </lineage>
</organism>
<feature type="compositionally biased region" description="Pro residues" evidence="1">
    <location>
        <begin position="171"/>
        <end position="183"/>
    </location>
</feature>
<feature type="compositionally biased region" description="Polar residues" evidence="1">
    <location>
        <begin position="290"/>
        <end position="301"/>
    </location>
</feature>
<feature type="compositionally biased region" description="Low complexity" evidence="1">
    <location>
        <begin position="157"/>
        <end position="170"/>
    </location>
</feature>
<feature type="compositionally biased region" description="Low complexity" evidence="1">
    <location>
        <begin position="277"/>
        <end position="289"/>
    </location>
</feature>
<accession>N6X3T2</accession>
<feature type="chain" id="PRO_5004127250" description="Gram-positive cocci surface proteins LPxTG domain-containing protein" evidence="3">
    <location>
        <begin position="19"/>
        <end position="339"/>
    </location>
</feature>
<dbReference type="EMBL" id="AQHZ01000015">
    <property type="protein sequence ID" value="ENO18371.1"/>
    <property type="molecule type" value="Genomic_DNA"/>
</dbReference>
<evidence type="ECO:0000256" key="1">
    <source>
        <dbReference type="SAM" id="MobiDB-lite"/>
    </source>
</evidence>
<dbReference type="eggNOG" id="COG1472">
    <property type="taxonomic scope" value="Bacteria"/>
</dbReference>
<evidence type="ECO:0000313" key="4">
    <source>
        <dbReference type="EMBL" id="ENO18371.1"/>
    </source>
</evidence>
<dbReference type="PATRIC" id="fig|888050.3.peg.886"/>
<feature type="region of interest" description="Disordered" evidence="1">
    <location>
        <begin position="266"/>
        <end position="303"/>
    </location>
</feature>
<feature type="transmembrane region" description="Helical" evidence="2">
    <location>
        <begin position="315"/>
        <end position="333"/>
    </location>
</feature>
<proteinExistence type="predicted"/>
<keyword evidence="5" id="KW-1185">Reference proteome</keyword>
<sequence length="339" mass="35664">MLGSALTLGLLFSGAASAATIDPISPHIDQSCASGSLSEGPCEIPHFAITDPQEEYAVNPGETLTLSGTGCIADFPTKFEAWMLFEEPARRSDLPSPTHVTHDVDTGSWTATFTLPDEPGTIPVSFHFTCSSVESFFEARSSSRLRLYSRVNVLPNSQEEPSTPQTSQEEPPTPETPSDPPAEPRITLTQSDVEIGAPLELSASGFDPDEEVEVWLHSDPIRLGMIRADASGNASGTFVVPDNVPAGSHTVKFIGTTSKKTAQTPITVKNKTTAEKASSSSPAGTDASSNTDNASFSSASGKATKELARTGADSLPVLFAASLMSLVGLGALVRRRVRA</sequence>
<evidence type="ECO:0000256" key="2">
    <source>
        <dbReference type="SAM" id="Phobius"/>
    </source>
</evidence>
<protein>
    <recommendedName>
        <fullName evidence="6">Gram-positive cocci surface proteins LPxTG domain-containing protein</fullName>
    </recommendedName>
</protein>
<keyword evidence="3" id="KW-0732">Signal</keyword>
<reference evidence="4 5" key="1">
    <citation type="submission" date="2013-03" db="EMBL/GenBank/DDBJ databases">
        <title>Reference genome for the Human Microbiome Project.</title>
        <authorList>
            <person name="Aqrawi P."/>
            <person name="Ayvaz T."/>
            <person name="Bess C."/>
            <person name="Blankenburg K."/>
            <person name="Coyle M."/>
            <person name="Deng J."/>
            <person name="Forbes L."/>
            <person name="Fowler G."/>
            <person name="Francisco L."/>
            <person name="Fu Q."/>
            <person name="Gibbs R."/>
            <person name="Gross S."/>
            <person name="Gubbala S."/>
            <person name="Hale W."/>
            <person name="Hemphill L."/>
            <person name="Highlander S."/>
            <person name="Hirani K."/>
            <person name="Jackson L."/>
            <person name="Jakkamsetti A."/>
            <person name="Javaid M."/>
            <person name="Jayaseelan J.C."/>
            <person name="Jiang H."/>
            <person name="Joshi V."/>
            <person name="Korchina V."/>
            <person name="Kovar C."/>
            <person name="Lara F."/>
            <person name="Lee S."/>
            <person name="Liu Y."/>
            <person name="Mata R."/>
            <person name="Mathew T."/>
            <person name="Munidasa M."/>
            <person name="Muzny D."/>
            <person name="Nazareth L."/>
            <person name="Ngo R."/>
            <person name="Nguyen L."/>
            <person name="Nguyen N."/>
            <person name="Okwuonu G."/>
            <person name="Ongeri F."/>
            <person name="Palculict T."/>
            <person name="Patil S."/>
            <person name="Petrosino J."/>
            <person name="Pham C."/>
            <person name="Pham P."/>
            <person name="Pu L.-L."/>
            <person name="Qin X."/>
            <person name="Qu J."/>
            <person name="Reid J."/>
            <person name="Ross M."/>
            <person name="Ruth R."/>
            <person name="Saada N."/>
            <person name="San Lucas F."/>
            <person name="Santibanez J."/>
            <person name="Shang Y."/>
            <person name="Simmons D."/>
            <person name="Song X.-Z."/>
            <person name="Tang L.-Y."/>
            <person name="Thornton R."/>
            <person name="Warren J."/>
            <person name="Weissenberger G."/>
            <person name="Wilczek-Boney K."/>
            <person name="Worley K."/>
            <person name="Youmans B."/>
            <person name="Zhang J."/>
            <person name="Zhang L."/>
            <person name="Zhao Z."/>
            <person name="Zhou C."/>
            <person name="Zhu D."/>
            <person name="Zhu Y."/>
        </authorList>
    </citation>
    <scope>NUCLEOTIDE SEQUENCE [LARGE SCALE GENOMIC DNA]</scope>
    <source>
        <strain evidence="4 5">F0333</strain>
    </source>
</reference>
<evidence type="ECO:0000256" key="3">
    <source>
        <dbReference type="SAM" id="SignalP"/>
    </source>
</evidence>
<gene>
    <name evidence="4" type="ORF">HMPREF9004_0940</name>
</gene>